<protein>
    <recommendedName>
        <fullName evidence="3 10">4-diphosphocytidyl-2-C-methyl-D-erythritol kinase</fullName>
        <shortName evidence="10">CMK</shortName>
        <ecNumber evidence="2 10">2.7.1.148</ecNumber>
    </recommendedName>
    <alternativeName>
        <fullName evidence="9 10">4-(cytidine-5'-diphospho)-2-C-methyl-D-erythritol kinase</fullName>
    </alternativeName>
</protein>
<dbReference type="GO" id="GO:0016114">
    <property type="term" value="P:terpenoid biosynthetic process"/>
    <property type="evidence" value="ECO:0007669"/>
    <property type="project" value="UniProtKB-UniRule"/>
</dbReference>
<feature type="active site" evidence="10">
    <location>
        <position position="142"/>
    </location>
</feature>
<dbReference type="Gene3D" id="3.30.70.890">
    <property type="entry name" value="GHMP kinase, C-terminal domain"/>
    <property type="match status" value="1"/>
</dbReference>
<evidence type="ECO:0000256" key="3">
    <source>
        <dbReference type="ARBA" id="ARBA00017473"/>
    </source>
</evidence>
<dbReference type="Gene3D" id="3.30.230.10">
    <property type="match status" value="1"/>
</dbReference>
<dbReference type="PANTHER" id="PTHR43527">
    <property type="entry name" value="4-DIPHOSPHOCYTIDYL-2-C-METHYL-D-ERYTHRITOL KINASE, CHLOROPLASTIC"/>
    <property type="match status" value="1"/>
</dbReference>
<evidence type="ECO:0000256" key="1">
    <source>
        <dbReference type="ARBA" id="ARBA00009684"/>
    </source>
</evidence>
<dbReference type="GO" id="GO:0050515">
    <property type="term" value="F:4-(cytidine 5'-diphospho)-2-C-methyl-D-erythritol kinase activity"/>
    <property type="evidence" value="ECO:0007669"/>
    <property type="project" value="UniProtKB-UniRule"/>
</dbReference>
<keyword evidence="6 10" id="KW-0418">Kinase</keyword>
<dbReference type="Proteomes" id="UP000252182">
    <property type="component" value="Chromosome"/>
</dbReference>
<evidence type="ECO:0000256" key="2">
    <source>
        <dbReference type="ARBA" id="ARBA00012052"/>
    </source>
</evidence>
<dbReference type="PANTHER" id="PTHR43527:SF2">
    <property type="entry name" value="4-DIPHOSPHOCYTIDYL-2-C-METHYL-D-ERYTHRITOL KINASE, CHLOROPLASTIC"/>
    <property type="match status" value="1"/>
</dbReference>
<evidence type="ECO:0000256" key="7">
    <source>
        <dbReference type="ARBA" id="ARBA00022840"/>
    </source>
</evidence>
<comment type="function">
    <text evidence="10">Catalyzes the phosphorylation of the position 2 hydroxy group of 4-diphosphocytidyl-2C-methyl-D-erythritol.</text>
</comment>
<dbReference type="NCBIfam" id="NF011202">
    <property type="entry name" value="PRK14608.1"/>
    <property type="match status" value="1"/>
</dbReference>
<dbReference type="AlphaFoldDB" id="A0A345D7Z5"/>
<dbReference type="SUPFAM" id="SSF55060">
    <property type="entry name" value="GHMP Kinase, C-terminal domain"/>
    <property type="match status" value="1"/>
</dbReference>
<dbReference type="Pfam" id="PF08544">
    <property type="entry name" value="GHMP_kinases_C"/>
    <property type="match status" value="1"/>
</dbReference>
<dbReference type="Pfam" id="PF00288">
    <property type="entry name" value="GHMP_kinases_N"/>
    <property type="match status" value="1"/>
</dbReference>
<evidence type="ECO:0000256" key="6">
    <source>
        <dbReference type="ARBA" id="ARBA00022777"/>
    </source>
</evidence>
<dbReference type="InterPro" id="IPR014721">
    <property type="entry name" value="Ribsml_uS5_D2-typ_fold_subgr"/>
</dbReference>
<dbReference type="OrthoDB" id="9809438at2"/>
<dbReference type="KEGG" id="hyf:DTO96_100191"/>
<dbReference type="NCBIfam" id="TIGR00154">
    <property type="entry name" value="ispE"/>
    <property type="match status" value="1"/>
</dbReference>
<organism evidence="13 14">
    <name type="scientific">Ephemeroptericola cinctiostellae</name>
    <dbReference type="NCBI Taxonomy" id="2268024"/>
    <lineage>
        <taxon>Bacteria</taxon>
        <taxon>Pseudomonadati</taxon>
        <taxon>Pseudomonadota</taxon>
        <taxon>Betaproteobacteria</taxon>
        <taxon>Burkholderiales</taxon>
        <taxon>Burkholderiaceae</taxon>
        <taxon>Ephemeroptericola</taxon>
    </lineage>
</organism>
<dbReference type="InterPro" id="IPR004424">
    <property type="entry name" value="IspE"/>
</dbReference>
<feature type="active site" evidence="10">
    <location>
        <position position="11"/>
    </location>
</feature>
<dbReference type="SUPFAM" id="SSF54211">
    <property type="entry name" value="Ribosomal protein S5 domain 2-like"/>
    <property type="match status" value="1"/>
</dbReference>
<comment type="similarity">
    <text evidence="1 10">Belongs to the GHMP kinase family. IspE subfamily.</text>
</comment>
<evidence type="ECO:0000259" key="11">
    <source>
        <dbReference type="Pfam" id="PF00288"/>
    </source>
</evidence>
<dbReference type="InterPro" id="IPR020568">
    <property type="entry name" value="Ribosomal_Su5_D2-typ_SF"/>
</dbReference>
<proteinExistence type="inferred from homology"/>
<dbReference type="EMBL" id="CP031124">
    <property type="protein sequence ID" value="AXF84483.1"/>
    <property type="molecule type" value="Genomic_DNA"/>
</dbReference>
<evidence type="ECO:0000256" key="8">
    <source>
        <dbReference type="ARBA" id="ARBA00023229"/>
    </source>
</evidence>
<dbReference type="HAMAP" id="MF_00061">
    <property type="entry name" value="IspE"/>
    <property type="match status" value="1"/>
</dbReference>
<keyword evidence="7 10" id="KW-0067">ATP-binding</keyword>
<sequence>MNRTTYLSPAKINWFLHVTGRRADGYHTLETVFQCIDWCDELHIHADANGVIRLSGNLCGVADTDNLAHRAARALQQHAHAQGIATDHLGAHIHLVKHIPTGAGLGGGSSNAATVLRVLNEVWNLHFDNPTLQTIGLTLGADVPFFVSQYSAAFARGVGETLQALNLVSRELLLVNPNVHVNTRAVFTHPSLPRQHAPLSDSLDALQTQLNHLPFQNSHSNDLEVVTFAVSPEVKAVYDALKPLAPTRMSGSGATVMACPSNEAEHQALNEWTQRCPTHWQFRWVKNIA</sequence>
<dbReference type="GO" id="GO:0019288">
    <property type="term" value="P:isopentenyl diphosphate biosynthetic process, methylerythritol 4-phosphate pathway"/>
    <property type="evidence" value="ECO:0007669"/>
    <property type="project" value="UniProtKB-UniRule"/>
</dbReference>
<evidence type="ECO:0000259" key="12">
    <source>
        <dbReference type="Pfam" id="PF08544"/>
    </source>
</evidence>
<name>A0A345D7Z5_9BURK</name>
<dbReference type="UniPathway" id="UPA00056">
    <property type="reaction ID" value="UER00094"/>
</dbReference>
<evidence type="ECO:0000313" key="13">
    <source>
        <dbReference type="EMBL" id="AXF84483.1"/>
    </source>
</evidence>
<dbReference type="InterPro" id="IPR013750">
    <property type="entry name" value="GHMP_kinase_C_dom"/>
</dbReference>
<evidence type="ECO:0000256" key="9">
    <source>
        <dbReference type="ARBA" id="ARBA00032554"/>
    </source>
</evidence>
<comment type="catalytic activity">
    <reaction evidence="10">
        <text>4-CDP-2-C-methyl-D-erythritol + ATP = 4-CDP-2-C-methyl-D-erythritol 2-phosphate + ADP + H(+)</text>
        <dbReference type="Rhea" id="RHEA:18437"/>
        <dbReference type="ChEBI" id="CHEBI:15378"/>
        <dbReference type="ChEBI" id="CHEBI:30616"/>
        <dbReference type="ChEBI" id="CHEBI:57823"/>
        <dbReference type="ChEBI" id="CHEBI:57919"/>
        <dbReference type="ChEBI" id="CHEBI:456216"/>
        <dbReference type="EC" id="2.7.1.148"/>
    </reaction>
</comment>
<gene>
    <name evidence="10 13" type="primary">ispE</name>
    <name evidence="13" type="ORF">DTO96_100191</name>
</gene>
<dbReference type="PIRSF" id="PIRSF010376">
    <property type="entry name" value="IspE"/>
    <property type="match status" value="1"/>
</dbReference>
<dbReference type="RefSeq" id="WP_114561778.1">
    <property type="nucleotide sequence ID" value="NZ_CP031124.1"/>
</dbReference>
<feature type="domain" description="GHMP kinase C-terminal" evidence="12">
    <location>
        <begin position="217"/>
        <end position="277"/>
    </location>
</feature>
<evidence type="ECO:0000313" key="14">
    <source>
        <dbReference type="Proteomes" id="UP000252182"/>
    </source>
</evidence>
<evidence type="ECO:0000256" key="4">
    <source>
        <dbReference type="ARBA" id="ARBA00022679"/>
    </source>
</evidence>
<comment type="pathway">
    <text evidence="10">Isoprenoid biosynthesis; isopentenyl diphosphate biosynthesis via DXP pathway; isopentenyl diphosphate from 1-deoxy-D-xylulose 5-phosphate: step 3/6.</text>
</comment>
<dbReference type="InterPro" id="IPR006204">
    <property type="entry name" value="GHMP_kinase_N_dom"/>
</dbReference>
<evidence type="ECO:0000256" key="5">
    <source>
        <dbReference type="ARBA" id="ARBA00022741"/>
    </source>
</evidence>
<reference evidence="14" key="1">
    <citation type="submission" date="2018-07" db="EMBL/GenBank/DDBJ databases">
        <authorList>
            <person name="Kim H."/>
        </authorList>
    </citation>
    <scope>NUCLEOTIDE SEQUENCE [LARGE SCALE GENOMIC DNA]</scope>
    <source>
        <strain evidence="14">F02</strain>
    </source>
</reference>
<dbReference type="GO" id="GO:0005524">
    <property type="term" value="F:ATP binding"/>
    <property type="evidence" value="ECO:0007669"/>
    <property type="project" value="UniProtKB-UniRule"/>
</dbReference>
<keyword evidence="14" id="KW-1185">Reference proteome</keyword>
<keyword evidence="8 10" id="KW-0414">Isoprene biosynthesis</keyword>
<dbReference type="EC" id="2.7.1.148" evidence="2 10"/>
<feature type="binding site" evidence="10">
    <location>
        <begin position="100"/>
        <end position="110"/>
    </location>
    <ligand>
        <name>ATP</name>
        <dbReference type="ChEBI" id="CHEBI:30616"/>
    </ligand>
</feature>
<keyword evidence="5 10" id="KW-0547">Nucleotide-binding</keyword>
<accession>A0A345D7Z5</accession>
<keyword evidence="4 10" id="KW-0808">Transferase</keyword>
<dbReference type="InterPro" id="IPR036554">
    <property type="entry name" value="GHMP_kinase_C_sf"/>
</dbReference>
<evidence type="ECO:0000256" key="10">
    <source>
        <dbReference type="HAMAP-Rule" id="MF_00061"/>
    </source>
</evidence>
<feature type="domain" description="GHMP kinase N-terminal" evidence="11">
    <location>
        <begin position="66"/>
        <end position="148"/>
    </location>
</feature>